<evidence type="ECO:0000256" key="4">
    <source>
        <dbReference type="ARBA" id="ARBA00001946"/>
    </source>
</evidence>
<evidence type="ECO:0000256" key="7">
    <source>
        <dbReference type="ARBA" id="ARBA00022898"/>
    </source>
</evidence>
<evidence type="ECO:0000256" key="3">
    <source>
        <dbReference type="ARBA" id="ARBA00001936"/>
    </source>
</evidence>
<organism evidence="10 11">
    <name type="scientific">Pelomicrobium methylotrophicum</name>
    <dbReference type="NCBI Taxonomy" id="2602750"/>
    <lineage>
        <taxon>Bacteria</taxon>
        <taxon>Pseudomonadati</taxon>
        <taxon>Pseudomonadota</taxon>
        <taxon>Hydrogenophilia</taxon>
        <taxon>Hydrogenophilia incertae sedis</taxon>
        <taxon>Pelomicrobium</taxon>
    </lineage>
</organism>
<dbReference type="InParanoid" id="A0A5C7EVL4"/>
<protein>
    <submittedName>
        <fullName evidence="10">Pyridoxal-phosphate dependent enzyme</fullName>
    </submittedName>
</protein>
<dbReference type="GO" id="GO:0030378">
    <property type="term" value="F:serine racemase activity"/>
    <property type="evidence" value="ECO:0007669"/>
    <property type="project" value="TreeGrafter"/>
</dbReference>
<evidence type="ECO:0000256" key="8">
    <source>
        <dbReference type="ARBA" id="ARBA00023239"/>
    </source>
</evidence>
<dbReference type="PANTHER" id="PTHR43050">
    <property type="entry name" value="SERINE / THREONINE RACEMASE FAMILY MEMBER"/>
    <property type="match status" value="1"/>
</dbReference>
<dbReference type="FunFam" id="3.40.50.1100:FF:000007">
    <property type="entry name" value="L-threonine dehydratase catabolic TdcB"/>
    <property type="match status" value="1"/>
</dbReference>
<proteinExistence type="inferred from homology"/>
<evidence type="ECO:0000313" key="11">
    <source>
        <dbReference type="Proteomes" id="UP000321201"/>
    </source>
</evidence>
<comment type="caution">
    <text evidence="10">The sequence shown here is derived from an EMBL/GenBank/DDBJ whole genome shotgun (WGS) entry which is preliminary data.</text>
</comment>
<comment type="similarity">
    <text evidence="5">Belongs to the serine/threonine dehydratase family.</text>
</comment>
<comment type="cofactor">
    <cofactor evidence="3">
        <name>Mn(2+)</name>
        <dbReference type="ChEBI" id="CHEBI:29035"/>
    </cofactor>
</comment>
<evidence type="ECO:0000313" key="10">
    <source>
        <dbReference type="EMBL" id="TXF11305.1"/>
    </source>
</evidence>
<dbReference type="InterPro" id="IPR001926">
    <property type="entry name" value="TrpB-like_PALP"/>
</dbReference>
<dbReference type="GO" id="GO:0005524">
    <property type="term" value="F:ATP binding"/>
    <property type="evidence" value="ECO:0007669"/>
    <property type="project" value="TreeGrafter"/>
</dbReference>
<dbReference type="OrthoDB" id="5288737at2"/>
<dbReference type="CDD" id="cd01562">
    <property type="entry name" value="Thr-dehyd"/>
    <property type="match status" value="1"/>
</dbReference>
<name>A0A5C7EVL4_9PROT</name>
<evidence type="ECO:0000256" key="5">
    <source>
        <dbReference type="ARBA" id="ARBA00010869"/>
    </source>
</evidence>
<keyword evidence="7" id="KW-0663">Pyridoxal phosphate</keyword>
<reference evidence="10 11" key="1">
    <citation type="submission" date="2019-08" db="EMBL/GenBank/DDBJ databases">
        <title>Pelomicrobium methylotrophicum gen. nov., sp. nov. a moderately thermophilic, facultatively anaerobic, lithoautotrophic and methylotrophic bacterium isolated from a terrestrial mud volcano.</title>
        <authorList>
            <person name="Slobodkina G.B."/>
            <person name="Merkel A.Y."/>
            <person name="Slobodkin A.I."/>
        </authorList>
    </citation>
    <scope>NUCLEOTIDE SEQUENCE [LARGE SCALE GENOMIC DNA]</scope>
    <source>
        <strain evidence="10 11">SM250</strain>
    </source>
</reference>
<evidence type="ECO:0000256" key="6">
    <source>
        <dbReference type="ARBA" id="ARBA00022842"/>
    </source>
</evidence>
<dbReference type="GO" id="GO:0030170">
    <property type="term" value="F:pyridoxal phosphate binding"/>
    <property type="evidence" value="ECO:0007669"/>
    <property type="project" value="InterPro"/>
</dbReference>
<dbReference type="InterPro" id="IPR036052">
    <property type="entry name" value="TrpB-like_PALP_sf"/>
</dbReference>
<dbReference type="Gene3D" id="3.40.50.1100">
    <property type="match status" value="2"/>
</dbReference>
<dbReference type="SUPFAM" id="SSF53686">
    <property type="entry name" value="Tryptophan synthase beta subunit-like PLP-dependent enzymes"/>
    <property type="match status" value="1"/>
</dbReference>
<dbReference type="EMBL" id="VPFL01000015">
    <property type="protein sequence ID" value="TXF11305.1"/>
    <property type="molecule type" value="Genomic_DNA"/>
</dbReference>
<dbReference type="GO" id="GO:0018114">
    <property type="term" value="F:threonine racemase activity"/>
    <property type="evidence" value="ECO:0007669"/>
    <property type="project" value="TreeGrafter"/>
</dbReference>
<dbReference type="FunFam" id="3.40.50.1100:FF:000005">
    <property type="entry name" value="Threonine dehydratase catabolic"/>
    <property type="match status" value="1"/>
</dbReference>
<evidence type="ECO:0000259" key="9">
    <source>
        <dbReference type="Pfam" id="PF00291"/>
    </source>
</evidence>
<accession>A0A5C7EVL4</accession>
<keyword evidence="6" id="KW-0460">Magnesium</keyword>
<gene>
    <name evidence="10" type="ORF">FR698_11375</name>
</gene>
<keyword evidence="8" id="KW-0456">Lyase</keyword>
<evidence type="ECO:0000256" key="2">
    <source>
        <dbReference type="ARBA" id="ARBA00001933"/>
    </source>
</evidence>
<dbReference type="PANTHER" id="PTHR43050:SF1">
    <property type="entry name" value="SERINE RACEMASE"/>
    <property type="match status" value="1"/>
</dbReference>
<comment type="cofactor">
    <cofactor evidence="4">
        <name>Mg(2+)</name>
        <dbReference type="ChEBI" id="CHEBI:18420"/>
    </cofactor>
</comment>
<evidence type="ECO:0000256" key="1">
    <source>
        <dbReference type="ARBA" id="ARBA00001913"/>
    </source>
</evidence>
<comment type="cofactor">
    <cofactor evidence="1">
        <name>Ca(2+)</name>
        <dbReference type="ChEBI" id="CHEBI:29108"/>
    </cofactor>
</comment>
<dbReference type="Proteomes" id="UP000321201">
    <property type="component" value="Unassembled WGS sequence"/>
</dbReference>
<keyword evidence="11" id="KW-1185">Reference proteome</keyword>
<dbReference type="GO" id="GO:0000287">
    <property type="term" value="F:magnesium ion binding"/>
    <property type="evidence" value="ECO:0007669"/>
    <property type="project" value="TreeGrafter"/>
</dbReference>
<dbReference type="RefSeq" id="WP_147800321.1">
    <property type="nucleotide sequence ID" value="NZ_VPFL01000015.1"/>
</dbReference>
<dbReference type="Pfam" id="PF00291">
    <property type="entry name" value="PALP"/>
    <property type="match status" value="1"/>
</dbReference>
<dbReference type="PROSITE" id="PS00165">
    <property type="entry name" value="DEHYDRATASE_SER_THR"/>
    <property type="match status" value="1"/>
</dbReference>
<comment type="cofactor">
    <cofactor evidence="2">
        <name>pyridoxal 5'-phosphate</name>
        <dbReference type="ChEBI" id="CHEBI:597326"/>
    </cofactor>
</comment>
<dbReference type="GO" id="GO:0003941">
    <property type="term" value="F:L-serine ammonia-lyase activity"/>
    <property type="evidence" value="ECO:0007669"/>
    <property type="project" value="TreeGrafter"/>
</dbReference>
<dbReference type="AlphaFoldDB" id="A0A5C7EVL4"/>
<sequence length="317" mass="33646">MDRPPDLRAIREAHARIRPHVHRTPVLTCSALDRLAGARLFFKCENFQKVGAFKARGACNAVFSLADDEALSGVVTHSSGNHAAALSLAAARRRIPAYLVMPSNAPQVKRKAVAAYGGRIVWCEPTLAAREETCARIMAETGARLVHPYNDYRVMAGQGTAALELLEEVGELDVVVVPVGGGGLLSGTALAAKGLKPGVRVVGAEPAGADDAWRSFKSGELQPMPNPETVADGLRTALGTLTFPIIRSHVDDIVTTSEAAIIDAMRKTWELMKIVIEASSAVPLAAILEGRLALAGCRVGIILSGGNVDLDRLPWRP</sequence>
<dbReference type="InterPro" id="IPR000634">
    <property type="entry name" value="Ser/Thr_deHydtase_PyrdxlP-BS"/>
</dbReference>
<dbReference type="GO" id="GO:0070179">
    <property type="term" value="P:D-serine biosynthetic process"/>
    <property type="evidence" value="ECO:0007669"/>
    <property type="project" value="TreeGrafter"/>
</dbReference>
<feature type="domain" description="Tryptophan synthase beta chain-like PALP" evidence="9">
    <location>
        <begin position="17"/>
        <end position="305"/>
    </location>
</feature>